<organism evidence="1 2">
    <name type="scientific">Pseudodesulfovibrio mercurii</name>
    <dbReference type="NCBI Taxonomy" id="641491"/>
    <lineage>
        <taxon>Bacteria</taxon>
        <taxon>Pseudomonadati</taxon>
        <taxon>Thermodesulfobacteriota</taxon>
        <taxon>Desulfovibrionia</taxon>
        <taxon>Desulfovibrionales</taxon>
        <taxon>Desulfovibrionaceae</taxon>
    </lineage>
</organism>
<accession>F0JKQ4</accession>
<sequence precursor="true">MTVQRLFLPLACAALFVVAAWGTYLIMGMVEAPSTPVEVAMPPERSAPEPPVVPSDGEVFKVLPFPAKTGVGVDVELDRELTVRPGELLLSGAVEVLYPVLRPVRAMDLVLPLGAPVGRLDPDVGWAVYFMLRDDTFLAEVPRPMVPAGRRLGLRVDHTGRVVGGRPWFDLDAGTRLDEAWTGGERGLFVTGAGVLPVVRTRFEERYREARCDDKGVCGGTIAFSEYEPGKDEPVSGSVVILDGGDTINVYGLVIDPVEFTPDELRYVVRKRR</sequence>
<dbReference type="Proteomes" id="UP000007845">
    <property type="component" value="Chromosome"/>
</dbReference>
<dbReference type="EMBL" id="CP003220">
    <property type="protein sequence ID" value="EGB16503.1"/>
    <property type="molecule type" value="Genomic_DNA"/>
</dbReference>
<dbReference type="AlphaFoldDB" id="F0JKQ4"/>
<dbReference type="KEGG" id="ddn:DND132_3300"/>
<keyword evidence="2" id="KW-1185">Reference proteome</keyword>
<proteinExistence type="predicted"/>
<evidence type="ECO:0000313" key="1">
    <source>
        <dbReference type="EMBL" id="EGB16503.1"/>
    </source>
</evidence>
<evidence type="ECO:0000313" key="2">
    <source>
        <dbReference type="Proteomes" id="UP000007845"/>
    </source>
</evidence>
<dbReference type="HOGENOM" id="CLU_1018328_0_0_7"/>
<protein>
    <submittedName>
        <fullName evidence="1">Uncharacterized protein</fullName>
    </submittedName>
</protein>
<reference evidence="1 2" key="1">
    <citation type="journal article" date="2011" name="J. Bacteriol.">
        <title>Genome sequence of the mercury-methylating strain Desulfovibrio desulfuricans ND132.</title>
        <authorList>
            <person name="Brown S.D."/>
            <person name="Gilmour C.C."/>
            <person name="Kucken A.M."/>
            <person name="Wall J.D."/>
            <person name="Elias D.A."/>
            <person name="Brandt C.C."/>
            <person name="Podar M."/>
            <person name="Chertkov O."/>
            <person name="Held B."/>
            <person name="Bruce D.C."/>
            <person name="Detter J.C."/>
            <person name="Tapia R."/>
            <person name="Han C.S."/>
            <person name="Goodwin L.A."/>
            <person name="Cheng J.F."/>
            <person name="Pitluck S."/>
            <person name="Woyke T."/>
            <person name="Mikhailova N."/>
            <person name="Ivanova N.N."/>
            <person name="Han J."/>
            <person name="Lucas S."/>
            <person name="Lapidus A.L."/>
            <person name="Land M.L."/>
            <person name="Hauser L.J."/>
            <person name="Palumbo A.V."/>
        </authorList>
    </citation>
    <scope>NUCLEOTIDE SEQUENCE [LARGE SCALE GENOMIC DNA]</scope>
    <source>
        <strain evidence="1 2">ND132</strain>
    </source>
</reference>
<gene>
    <name evidence="1" type="ORF">DND132_3300</name>
</gene>
<name>F0JKQ4_9BACT</name>